<keyword evidence="8 11" id="KW-0472">Membrane</keyword>
<evidence type="ECO:0000256" key="7">
    <source>
        <dbReference type="ARBA" id="ARBA00022989"/>
    </source>
</evidence>
<evidence type="ECO:0000313" key="14">
    <source>
        <dbReference type="Proteomes" id="UP000594261"/>
    </source>
</evidence>
<keyword evidence="3" id="KW-0813">Transport</keyword>
<dbReference type="Gramene" id="QL11p029211:mrna">
    <property type="protein sequence ID" value="QL11p029211:mrna"/>
    <property type="gene ID" value="QL11p029211"/>
</dbReference>
<feature type="transmembrane region" description="Helical" evidence="11">
    <location>
        <begin position="288"/>
        <end position="308"/>
    </location>
</feature>
<keyword evidence="7 11" id="KW-1133">Transmembrane helix</keyword>
<dbReference type="GO" id="GO:0009734">
    <property type="term" value="P:auxin-activated signaling pathway"/>
    <property type="evidence" value="ECO:0007669"/>
    <property type="project" value="UniProtKB-KW"/>
</dbReference>
<feature type="transmembrane region" description="Helical" evidence="11">
    <location>
        <begin position="36"/>
        <end position="55"/>
    </location>
</feature>
<accession>A0A7N2MYC1</accession>
<dbReference type="Pfam" id="PF01490">
    <property type="entry name" value="Aa_trans"/>
    <property type="match status" value="1"/>
</dbReference>
<dbReference type="FunCoup" id="A0A7N2MYC1">
    <property type="interactions" value="2"/>
</dbReference>
<keyword evidence="6" id="KW-0029">Amino-acid transport</keyword>
<dbReference type="GO" id="GO:0012505">
    <property type="term" value="C:endomembrane system"/>
    <property type="evidence" value="ECO:0007669"/>
    <property type="project" value="UniProtKB-SubCell"/>
</dbReference>
<dbReference type="GO" id="GO:0006865">
    <property type="term" value="P:amino acid transport"/>
    <property type="evidence" value="ECO:0007669"/>
    <property type="project" value="UniProtKB-KW"/>
</dbReference>
<keyword evidence="14" id="KW-1185">Reference proteome</keyword>
<comment type="similarity">
    <text evidence="2">Belongs to the amino acid/polyamine transporter 2 family. Amino acid/auxin permease (AAAP) (TC 2.A.18.1) subfamily.</text>
</comment>
<evidence type="ECO:0000256" key="2">
    <source>
        <dbReference type="ARBA" id="ARBA00005590"/>
    </source>
</evidence>
<keyword evidence="9" id="KW-0927">Auxin signaling pathway</keyword>
<dbReference type="PANTHER" id="PTHR48017">
    <property type="entry name" value="OS05G0424000 PROTEIN-RELATED"/>
    <property type="match status" value="1"/>
</dbReference>
<evidence type="ECO:0000256" key="1">
    <source>
        <dbReference type="ARBA" id="ARBA00004127"/>
    </source>
</evidence>
<dbReference type="EMBL" id="LRBV02000011">
    <property type="status" value="NOT_ANNOTATED_CDS"/>
    <property type="molecule type" value="Genomic_DNA"/>
</dbReference>
<dbReference type="InterPro" id="IPR013057">
    <property type="entry name" value="AA_transpt_TM"/>
</dbReference>
<organism evidence="13 14">
    <name type="scientific">Quercus lobata</name>
    <name type="common">Valley oak</name>
    <dbReference type="NCBI Taxonomy" id="97700"/>
    <lineage>
        <taxon>Eukaryota</taxon>
        <taxon>Viridiplantae</taxon>
        <taxon>Streptophyta</taxon>
        <taxon>Embryophyta</taxon>
        <taxon>Tracheophyta</taxon>
        <taxon>Spermatophyta</taxon>
        <taxon>Magnoliopsida</taxon>
        <taxon>eudicotyledons</taxon>
        <taxon>Gunneridae</taxon>
        <taxon>Pentapetalae</taxon>
        <taxon>rosids</taxon>
        <taxon>fabids</taxon>
        <taxon>Fagales</taxon>
        <taxon>Fagaceae</taxon>
        <taxon>Quercus</taxon>
    </lineage>
</organism>
<evidence type="ECO:0000256" key="10">
    <source>
        <dbReference type="ARBA" id="ARBA00045588"/>
    </source>
</evidence>
<feature type="transmembrane region" description="Helical" evidence="11">
    <location>
        <begin position="453"/>
        <end position="474"/>
    </location>
</feature>
<dbReference type="AlphaFoldDB" id="A0A7N2MYC1"/>
<evidence type="ECO:0000259" key="12">
    <source>
        <dbReference type="Pfam" id="PF01490"/>
    </source>
</evidence>
<evidence type="ECO:0000256" key="3">
    <source>
        <dbReference type="ARBA" id="ARBA00022448"/>
    </source>
</evidence>
<feature type="transmembrane region" description="Helical" evidence="11">
    <location>
        <begin position="391"/>
        <end position="408"/>
    </location>
</feature>
<dbReference type="InParanoid" id="A0A7N2MYC1"/>
<feature type="transmembrane region" description="Helical" evidence="11">
    <location>
        <begin position="121"/>
        <end position="142"/>
    </location>
</feature>
<keyword evidence="5" id="KW-0769">Symport</keyword>
<comment type="subcellular location">
    <subcellularLocation>
        <location evidence="1">Endomembrane system</location>
        <topology evidence="1">Multi-pass membrane protein</topology>
    </subcellularLocation>
</comment>
<feature type="transmembrane region" description="Helical" evidence="11">
    <location>
        <begin position="61"/>
        <end position="86"/>
    </location>
</feature>
<feature type="transmembrane region" description="Helical" evidence="11">
    <location>
        <begin position="184"/>
        <end position="208"/>
    </location>
</feature>
<name>A0A7N2MYC1_QUELO</name>
<evidence type="ECO:0000256" key="11">
    <source>
        <dbReference type="SAM" id="Phobius"/>
    </source>
</evidence>
<proteinExistence type="inferred from homology"/>
<evidence type="ECO:0000256" key="9">
    <source>
        <dbReference type="ARBA" id="ARBA00023294"/>
    </source>
</evidence>
<dbReference type="GO" id="GO:0015293">
    <property type="term" value="F:symporter activity"/>
    <property type="evidence" value="ECO:0007669"/>
    <property type="project" value="UniProtKB-KW"/>
</dbReference>
<evidence type="ECO:0000256" key="8">
    <source>
        <dbReference type="ARBA" id="ARBA00023136"/>
    </source>
</evidence>
<feature type="domain" description="Amino acid transporter transmembrane" evidence="12">
    <location>
        <begin position="30"/>
        <end position="475"/>
    </location>
</feature>
<evidence type="ECO:0000256" key="6">
    <source>
        <dbReference type="ARBA" id="ARBA00022970"/>
    </source>
</evidence>
<dbReference type="EnsemblPlants" id="QL11p029211:mrna">
    <property type="protein sequence ID" value="QL11p029211:mrna"/>
    <property type="gene ID" value="QL11p029211"/>
</dbReference>
<sequence>METQTAVSSFAVESGDISSKFDDDGRKKRTGTLMTASAHIITAVIGSGVLALSWALAQLGWIAGIIALLIFSLITLLTCILLTDCYRSPDPITGRRNYNYMEAVKNNLGGIKYKLCAVSQYSNLVGISIGYTITAAISMAAVKRSNCFHKNGHEAGCHTSNSSYMIILGAIEIILSQIPNFHELAGLSFIASVMSFTYSLIGIGLSIAKIAERKNGSTSIAGVTVGVDVTRSQKVFNSLQALGNIALAYFFSNVLIEIQASQSLNIQSFYDTLKSSPPENLVMKKASVIGVSITSVFYLLCGGLGYAAFGNLAPGNFLTGFGFYEPYWLVNIANICIVVHLVGAYQLFSQPVYQLVEDWCKRRRPESDFIVKEHQIVIPFVGNFNINFFRCIWRTVYVIFTTVIAMLFPVFNSVLGLIGAASFWPLTVYFPIEMYISQAKIRSFSLKWFGLKTLSWVCFIVTIVAAVASIRGIIIDLGHYKPFKSVS</sequence>
<feature type="transmembrane region" description="Helical" evidence="11">
    <location>
        <begin position="328"/>
        <end position="348"/>
    </location>
</feature>
<dbReference type="Proteomes" id="UP000594261">
    <property type="component" value="Chromosome 11"/>
</dbReference>
<reference evidence="13" key="2">
    <citation type="submission" date="2021-01" db="UniProtKB">
        <authorList>
            <consortium name="EnsemblPlants"/>
        </authorList>
    </citation>
    <scope>IDENTIFICATION</scope>
</reference>
<comment type="function">
    <text evidence="10">Carrier protein involved in proton-driven auxin influx. Mediates the formation of auxin gradient from developing leaves (site of auxin biosynthesis) to tips by contributing to the loading of auxin in vascular tissues and facilitating acropetal (base to tip) auxin transport within inner tissues of the root apex, and basipetal (tip to base) auxin transport within outer tissues of the root apex. May be involved in lateral roots and nodules formation.</text>
</comment>
<dbReference type="OMA" id="STNMYVE"/>
<reference evidence="13 14" key="1">
    <citation type="journal article" date="2016" name="G3 (Bethesda)">
        <title>First Draft Assembly and Annotation of the Genome of a California Endemic Oak Quercus lobata Nee (Fagaceae).</title>
        <authorList>
            <person name="Sork V.L."/>
            <person name="Fitz-Gibbon S.T."/>
            <person name="Puiu D."/>
            <person name="Crepeau M."/>
            <person name="Gugger P.F."/>
            <person name="Sherman R."/>
            <person name="Stevens K."/>
            <person name="Langley C.H."/>
            <person name="Pellegrini M."/>
            <person name="Salzberg S.L."/>
        </authorList>
    </citation>
    <scope>NUCLEOTIDE SEQUENCE [LARGE SCALE GENOMIC DNA]</scope>
    <source>
        <strain evidence="13 14">cv. SW786</strain>
    </source>
</reference>
<evidence type="ECO:0000313" key="13">
    <source>
        <dbReference type="EnsemblPlants" id="QL11p029211:mrna"/>
    </source>
</evidence>
<evidence type="ECO:0000256" key="5">
    <source>
        <dbReference type="ARBA" id="ARBA00022847"/>
    </source>
</evidence>
<protein>
    <recommendedName>
        <fullName evidence="12">Amino acid transporter transmembrane domain-containing protein</fullName>
    </recommendedName>
</protein>
<keyword evidence="4 11" id="KW-0812">Transmembrane</keyword>
<evidence type="ECO:0000256" key="4">
    <source>
        <dbReference type="ARBA" id="ARBA00022692"/>
    </source>
</evidence>